<organism evidence="2">
    <name type="scientific">Tetraodon nigroviridis</name>
    <name type="common">Spotted green pufferfish</name>
    <name type="synonym">Chelonodon nigroviridis</name>
    <dbReference type="NCBI Taxonomy" id="99883"/>
    <lineage>
        <taxon>Eukaryota</taxon>
        <taxon>Metazoa</taxon>
        <taxon>Chordata</taxon>
        <taxon>Craniata</taxon>
        <taxon>Vertebrata</taxon>
        <taxon>Euteleostomi</taxon>
        <taxon>Actinopterygii</taxon>
        <taxon>Neopterygii</taxon>
        <taxon>Teleostei</taxon>
        <taxon>Neoteleostei</taxon>
        <taxon>Acanthomorphata</taxon>
        <taxon>Eupercaria</taxon>
        <taxon>Tetraodontiformes</taxon>
        <taxon>Tetradontoidea</taxon>
        <taxon>Tetraodontidae</taxon>
        <taxon>Tetraodon</taxon>
    </lineage>
</organism>
<sequence>GWKVEQRWRKSGARPEPDSVCAEGIDPNDHMNDGIRRVIGAHVGREHVIKQSPVCDLVVSISNKHKDGERGVGGR</sequence>
<accession>Q4TFL1</accession>
<dbReference type="KEGG" id="tng:GSTEN00001580G001"/>
<dbReference type="EMBL" id="CAAE01004397">
    <property type="protein sequence ID" value="CAF88321.1"/>
    <property type="molecule type" value="Genomic_DNA"/>
</dbReference>
<evidence type="ECO:0000313" key="2">
    <source>
        <dbReference type="EMBL" id="CAF88321.1"/>
    </source>
</evidence>
<feature type="compositionally biased region" description="Basic and acidic residues" evidence="1">
    <location>
        <begin position="1"/>
        <end position="17"/>
    </location>
</feature>
<gene>
    <name evidence="2" type="ORF">GSTENG00001580001</name>
</gene>
<proteinExistence type="predicted"/>
<reference evidence="2" key="2">
    <citation type="submission" date="2004-02" db="EMBL/GenBank/DDBJ databases">
        <authorList>
            <consortium name="Genoscope"/>
            <consortium name="Whitehead Institute Centre for Genome Research"/>
        </authorList>
    </citation>
    <scope>NUCLEOTIDE SEQUENCE</scope>
</reference>
<feature type="region of interest" description="Disordered" evidence="1">
    <location>
        <begin position="1"/>
        <end position="30"/>
    </location>
</feature>
<protein>
    <submittedName>
        <fullName evidence="2">(spotted green pufferfish) hypothetical protein</fullName>
    </submittedName>
</protein>
<feature type="non-terminal residue" evidence="2">
    <location>
        <position position="1"/>
    </location>
</feature>
<comment type="caution">
    <text evidence="2">The sequence shown here is derived from an EMBL/GenBank/DDBJ whole genome shotgun (WGS) entry which is preliminary data.</text>
</comment>
<dbReference type="AlphaFoldDB" id="Q4TFL1"/>
<evidence type="ECO:0000256" key="1">
    <source>
        <dbReference type="SAM" id="MobiDB-lite"/>
    </source>
</evidence>
<reference evidence="2" key="1">
    <citation type="journal article" date="2004" name="Nature">
        <title>Genome duplication in the teleost fish Tetraodon nigroviridis reveals the early vertebrate proto-karyotype.</title>
        <authorList>
            <person name="Jaillon O."/>
            <person name="Aury J.-M."/>
            <person name="Brunet F."/>
            <person name="Petit J.-L."/>
            <person name="Stange-Thomann N."/>
            <person name="Mauceli E."/>
            <person name="Bouneau L."/>
            <person name="Fischer C."/>
            <person name="Ozouf-Costaz C."/>
            <person name="Bernot A."/>
            <person name="Nicaud S."/>
            <person name="Jaffe D."/>
            <person name="Fisher S."/>
            <person name="Lutfalla G."/>
            <person name="Dossat C."/>
            <person name="Segurens B."/>
            <person name="Dasilva C."/>
            <person name="Salanoubat M."/>
            <person name="Levy M."/>
            <person name="Boudet N."/>
            <person name="Castellano S."/>
            <person name="Anthouard V."/>
            <person name="Jubin C."/>
            <person name="Castelli V."/>
            <person name="Katinka M."/>
            <person name="Vacherie B."/>
            <person name="Biemont C."/>
            <person name="Skalli Z."/>
            <person name="Cattolico L."/>
            <person name="Poulain J."/>
            <person name="De Berardinis V."/>
            <person name="Cruaud C."/>
            <person name="Duprat S."/>
            <person name="Brottier P."/>
            <person name="Coutanceau J.-P."/>
            <person name="Gouzy J."/>
            <person name="Parra G."/>
            <person name="Lardier G."/>
            <person name="Chapple C."/>
            <person name="McKernan K.J."/>
            <person name="McEwan P."/>
            <person name="Bosak S."/>
            <person name="Kellis M."/>
            <person name="Volff J.-N."/>
            <person name="Guigo R."/>
            <person name="Zody M.C."/>
            <person name="Mesirov J."/>
            <person name="Lindblad-Toh K."/>
            <person name="Birren B."/>
            <person name="Nusbaum C."/>
            <person name="Kahn D."/>
            <person name="Robinson-Rechavi M."/>
            <person name="Laudet V."/>
            <person name="Schachter V."/>
            <person name="Quetier F."/>
            <person name="Saurin W."/>
            <person name="Scarpelli C."/>
            <person name="Wincker P."/>
            <person name="Lander E.S."/>
            <person name="Weissenbach J."/>
            <person name="Roest Crollius H."/>
        </authorList>
    </citation>
    <scope>NUCLEOTIDE SEQUENCE [LARGE SCALE GENOMIC DNA]</scope>
</reference>
<name>Q4TFL1_TETNG</name>